<dbReference type="EMBL" id="KZ519504">
    <property type="protein sequence ID" value="PKU28709.1"/>
    <property type="molecule type" value="Genomic_DNA"/>
</dbReference>
<organism evidence="2 3">
    <name type="scientific">Limosa lapponica baueri</name>
    <dbReference type="NCBI Taxonomy" id="1758121"/>
    <lineage>
        <taxon>Eukaryota</taxon>
        <taxon>Metazoa</taxon>
        <taxon>Chordata</taxon>
        <taxon>Craniata</taxon>
        <taxon>Vertebrata</taxon>
        <taxon>Euteleostomi</taxon>
        <taxon>Archelosauria</taxon>
        <taxon>Archosauria</taxon>
        <taxon>Dinosauria</taxon>
        <taxon>Saurischia</taxon>
        <taxon>Theropoda</taxon>
        <taxon>Coelurosauria</taxon>
        <taxon>Aves</taxon>
        <taxon>Neognathae</taxon>
        <taxon>Neoaves</taxon>
        <taxon>Charadriiformes</taxon>
        <taxon>Scolopacidae</taxon>
        <taxon>Limosa</taxon>
    </lineage>
</organism>
<keyword evidence="3" id="KW-1185">Reference proteome</keyword>
<proteinExistence type="predicted"/>
<reference evidence="3" key="1">
    <citation type="submission" date="2017-11" db="EMBL/GenBank/DDBJ databases">
        <authorList>
            <person name="Lima N.C."/>
            <person name="Parody-Merino A.M."/>
            <person name="Battley P.F."/>
            <person name="Fidler A.E."/>
            <person name="Prosdocimi F."/>
        </authorList>
    </citation>
    <scope>NUCLEOTIDE SEQUENCE [LARGE SCALE GENOMIC DNA]</scope>
</reference>
<evidence type="ECO:0000256" key="1">
    <source>
        <dbReference type="SAM" id="MobiDB-lite"/>
    </source>
</evidence>
<feature type="region of interest" description="Disordered" evidence="1">
    <location>
        <begin position="18"/>
        <end position="44"/>
    </location>
</feature>
<feature type="compositionally biased region" description="Acidic residues" evidence="1">
    <location>
        <begin position="27"/>
        <end position="41"/>
    </location>
</feature>
<evidence type="ECO:0000313" key="3">
    <source>
        <dbReference type="Proteomes" id="UP000233556"/>
    </source>
</evidence>
<reference evidence="3" key="2">
    <citation type="submission" date="2017-12" db="EMBL/GenBank/DDBJ databases">
        <title>Genome sequence of the Bar-tailed Godwit (Limosa lapponica baueri).</title>
        <authorList>
            <person name="Lima N.C.B."/>
            <person name="Parody-Merino A.M."/>
            <person name="Battley P.F."/>
            <person name="Fidler A.E."/>
            <person name="Prosdocimi F."/>
        </authorList>
    </citation>
    <scope>NUCLEOTIDE SEQUENCE [LARGE SCALE GENOMIC DNA]</scope>
</reference>
<evidence type="ECO:0000313" key="2">
    <source>
        <dbReference type="EMBL" id="PKU28709.1"/>
    </source>
</evidence>
<dbReference type="AlphaFoldDB" id="A0A2I0T4J8"/>
<dbReference type="Proteomes" id="UP000233556">
    <property type="component" value="Unassembled WGS sequence"/>
</dbReference>
<protein>
    <submittedName>
        <fullName evidence="2">Uncharacterized protein</fullName>
    </submittedName>
</protein>
<gene>
    <name evidence="2" type="ORF">llap_20987</name>
</gene>
<accession>A0A2I0T4J8</accession>
<name>A0A2I0T4J8_LIMLA</name>
<sequence>MGGDKKLVVAIEGSVEEAKALYKPPEDSQDDESDSDAEEEQTTVRDSAVSLWVFTHQSIVSKPISTC</sequence>